<dbReference type="PANTHER" id="PTHR47489">
    <property type="entry name" value="ACYL-COA N-ACYLTRANSFERASES (NAT) SUPERFAMILY PROTEIN"/>
    <property type="match status" value="1"/>
</dbReference>
<sequence length="309" mass="35040">MATTSISLSSTIDHYHYNYHNHRHKPILPNTKTIFPNTPKPTPRFNFILTCTSNPSSQTSSLTQETQNPLPNGRFLTDPDLKNLQTLQNFKLFHKLPSGSMLLIRVMQEQELDMTVELLAESFAESMLLPKAYVKLLAYLVKQYLVERRGLMPHAATLIAFHRSESESEGEDIQLAGTVEVSFNNKGANVAPPTPVPPKNAPYICNMTVKKSLRRQGIGWQLLKASEELISQMSSVREVYLHCRMIDTAPFNMYSRAGYSVYKTDSILILLTLQRRKHLMCKQLPPSTNIVSETNTVYNDEKNLAPMDI</sequence>
<dbReference type="AlphaFoldDB" id="A0A2U1NXN3"/>
<dbReference type="InterPro" id="IPR016181">
    <property type="entry name" value="Acyl_CoA_acyltransferase"/>
</dbReference>
<proteinExistence type="predicted"/>
<dbReference type="CDD" id="cd04301">
    <property type="entry name" value="NAT_SF"/>
    <property type="match status" value="1"/>
</dbReference>
<dbReference type="SUPFAM" id="SSF55729">
    <property type="entry name" value="Acyl-CoA N-acyltransferases (Nat)"/>
    <property type="match status" value="1"/>
</dbReference>
<dbReference type="GO" id="GO:0016747">
    <property type="term" value="F:acyltransferase activity, transferring groups other than amino-acyl groups"/>
    <property type="evidence" value="ECO:0007669"/>
    <property type="project" value="InterPro"/>
</dbReference>
<keyword evidence="2" id="KW-0012">Acyltransferase</keyword>
<dbReference type="STRING" id="35608.A0A2U1NXN3"/>
<protein>
    <submittedName>
        <fullName evidence="2">Acyl-CoA N-acyltransferases (NAT) superfamily protein</fullName>
    </submittedName>
</protein>
<dbReference type="PROSITE" id="PS51186">
    <property type="entry name" value="GNAT"/>
    <property type="match status" value="1"/>
</dbReference>
<dbReference type="InterPro" id="IPR000182">
    <property type="entry name" value="GNAT_dom"/>
</dbReference>
<evidence type="ECO:0000259" key="1">
    <source>
        <dbReference type="PROSITE" id="PS51186"/>
    </source>
</evidence>
<dbReference type="Gene3D" id="3.40.630.30">
    <property type="match status" value="1"/>
</dbReference>
<name>A0A2U1NXN3_ARTAN</name>
<organism evidence="2 3">
    <name type="scientific">Artemisia annua</name>
    <name type="common">Sweet wormwood</name>
    <dbReference type="NCBI Taxonomy" id="35608"/>
    <lineage>
        <taxon>Eukaryota</taxon>
        <taxon>Viridiplantae</taxon>
        <taxon>Streptophyta</taxon>
        <taxon>Embryophyta</taxon>
        <taxon>Tracheophyta</taxon>
        <taxon>Spermatophyta</taxon>
        <taxon>Magnoliopsida</taxon>
        <taxon>eudicotyledons</taxon>
        <taxon>Gunneridae</taxon>
        <taxon>Pentapetalae</taxon>
        <taxon>asterids</taxon>
        <taxon>campanulids</taxon>
        <taxon>Asterales</taxon>
        <taxon>Asteraceae</taxon>
        <taxon>Asteroideae</taxon>
        <taxon>Anthemideae</taxon>
        <taxon>Artemisiinae</taxon>
        <taxon>Artemisia</taxon>
    </lineage>
</organism>
<keyword evidence="2" id="KW-0808">Transferase</keyword>
<comment type="caution">
    <text evidence="2">The sequence shown here is derived from an EMBL/GenBank/DDBJ whole genome shotgun (WGS) entry which is preliminary data.</text>
</comment>
<evidence type="ECO:0000313" key="3">
    <source>
        <dbReference type="Proteomes" id="UP000245207"/>
    </source>
</evidence>
<gene>
    <name evidence="2" type="ORF">CTI12_AA217480</name>
</gene>
<dbReference type="OrthoDB" id="2017234at2759"/>
<evidence type="ECO:0000313" key="2">
    <source>
        <dbReference type="EMBL" id="PWA78283.1"/>
    </source>
</evidence>
<reference evidence="2 3" key="1">
    <citation type="journal article" date="2018" name="Mol. Plant">
        <title>The genome of Artemisia annua provides insight into the evolution of Asteraceae family and artemisinin biosynthesis.</title>
        <authorList>
            <person name="Shen Q."/>
            <person name="Zhang L."/>
            <person name="Liao Z."/>
            <person name="Wang S."/>
            <person name="Yan T."/>
            <person name="Shi P."/>
            <person name="Liu M."/>
            <person name="Fu X."/>
            <person name="Pan Q."/>
            <person name="Wang Y."/>
            <person name="Lv Z."/>
            <person name="Lu X."/>
            <person name="Zhang F."/>
            <person name="Jiang W."/>
            <person name="Ma Y."/>
            <person name="Chen M."/>
            <person name="Hao X."/>
            <person name="Li L."/>
            <person name="Tang Y."/>
            <person name="Lv G."/>
            <person name="Zhou Y."/>
            <person name="Sun X."/>
            <person name="Brodelius P.E."/>
            <person name="Rose J.K.C."/>
            <person name="Tang K."/>
        </authorList>
    </citation>
    <scope>NUCLEOTIDE SEQUENCE [LARGE SCALE GENOMIC DNA]</scope>
    <source>
        <strain evidence="3">cv. Huhao1</strain>
        <tissue evidence="2">Leaf</tissue>
    </source>
</reference>
<dbReference type="EMBL" id="PKPP01002010">
    <property type="protein sequence ID" value="PWA78283.1"/>
    <property type="molecule type" value="Genomic_DNA"/>
</dbReference>
<dbReference type="Proteomes" id="UP000245207">
    <property type="component" value="Unassembled WGS sequence"/>
</dbReference>
<feature type="domain" description="N-acetyltransferase" evidence="1">
    <location>
        <begin position="102"/>
        <end position="285"/>
    </location>
</feature>
<dbReference type="PANTHER" id="PTHR47489:SF2">
    <property type="entry name" value="GCN5-RELATED N-ACETYLTRANSFERASE 5, CHLOROPLASTIC"/>
    <property type="match status" value="1"/>
</dbReference>
<dbReference type="Pfam" id="PF00583">
    <property type="entry name" value="Acetyltransf_1"/>
    <property type="match status" value="1"/>
</dbReference>
<keyword evidence="3" id="KW-1185">Reference proteome</keyword>
<accession>A0A2U1NXN3</accession>